<name>A0ACC2GUV6_DALPE</name>
<comment type="caution">
    <text evidence="1">The sequence shown here is derived from an EMBL/GenBank/DDBJ whole genome shotgun (WGS) entry which is preliminary data.</text>
</comment>
<proteinExistence type="predicted"/>
<reference evidence="1" key="1">
    <citation type="submission" date="2021-05" db="EMBL/GenBank/DDBJ databases">
        <authorList>
            <person name="Pan Q."/>
            <person name="Jouanno E."/>
            <person name="Zahm M."/>
            <person name="Klopp C."/>
            <person name="Cabau C."/>
            <person name="Louis A."/>
            <person name="Berthelot C."/>
            <person name="Parey E."/>
            <person name="Roest Crollius H."/>
            <person name="Montfort J."/>
            <person name="Robinson-Rechavi M."/>
            <person name="Bouchez O."/>
            <person name="Lampietro C."/>
            <person name="Lopez Roques C."/>
            <person name="Donnadieu C."/>
            <person name="Postlethwait J."/>
            <person name="Bobe J."/>
            <person name="Dillon D."/>
            <person name="Chandos A."/>
            <person name="von Hippel F."/>
            <person name="Guiguen Y."/>
        </authorList>
    </citation>
    <scope>NUCLEOTIDE SEQUENCE</scope>
    <source>
        <strain evidence="1">YG-Jan2019</strain>
    </source>
</reference>
<dbReference type="Proteomes" id="UP001157502">
    <property type="component" value="Chromosome 9"/>
</dbReference>
<dbReference type="EMBL" id="CM055736">
    <property type="protein sequence ID" value="KAJ8007383.1"/>
    <property type="molecule type" value="Genomic_DNA"/>
</dbReference>
<organism evidence="1 2">
    <name type="scientific">Dallia pectoralis</name>
    <name type="common">Alaska blackfish</name>
    <dbReference type="NCBI Taxonomy" id="75939"/>
    <lineage>
        <taxon>Eukaryota</taxon>
        <taxon>Metazoa</taxon>
        <taxon>Chordata</taxon>
        <taxon>Craniata</taxon>
        <taxon>Vertebrata</taxon>
        <taxon>Euteleostomi</taxon>
        <taxon>Actinopterygii</taxon>
        <taxon>Neopterygii</taxon>
        <taxon>Teleostei</taxon>
        <taxon>Protacanthopterygii</taxon>
        <taxon>Esociformes</taxon>
        <taxon>Umbridae</taxon>
        <taxon>Dallia</taxon>
    </lineage>
</organism>
<sequence length="264" mass="29297">MLYDNPYENGPPLLLSSLRLYIPPLRLVSAAMWQVVQQGQVQDYGMLEEFVTTATDIVPELLSDGQRAQLILGLRARLVLELCRSEQISAVEGIQQHLNRIQSLTSIVDSQPSNADVEVSKPKFVELVESLLKDPSERELFFQDVFPVEFGPKYDSAIQMLMFEFLTRLEKLLPIPDLEQTVSMLNAVPSALEQCIQSVPDPRQLRTLLQFHRKSGHLDSIGNGGYTVLVSSSDFPSLSDSKLDIAVISSSSFSQQDCLAAAAA</sequence>
<evidence type="ECO:0000313" key="2">
    <source>
        <dbReference type="Proteomes" id="UP001157502"/>
    </source>
</evidence>
<protein>
    <submittedName>
        <fullName evidence="1">Uncharacterized protein</fullName>
    </submittedName>
</protein>
<evidence type="ECO:0000313" key="1">
    <source>
        <dbReference type="EMBL" id="KAJ8007383.1"/>
    </source>
</evidence>
<keyword evidence="2" id="KW-1185">Reference proteome</keyword>
<gene>
    <name evidence="1" type="ORF">DPEC_G00116940</name>
</gene>
<accession>A0ACC2GUV6</accession>